<dbReference type="Gene3D" id="3.90.70.10">
    <property type="entry name" value="Cysteine proteinases"/>
    <property type="match status" value="1"/>
</dbReference>
<dbReference type="InterPro" id="IPR014882">
    <property type="entry name" value="CathepsinC_exc"/>
</dbReference>
<keyword evidence="7" id="KW-0865">Zymogen</keyword>
<dbReference type="VEuPathDB" id="CryptoDB:Vbra_7711"/>
<dbReference type="GO" id="GO:0008239">
    <property type="term" value="F:dipeptidyl-peptidase activity"/>
    <property type="evidence" value="ECO:0007669"/>
    <property type="project" value="UniProtKB-EC"/>
</dbReference>
<feature type="signal peptide" evidence="16">
    <location>
        <begin position="1"/>
        <end position="22"/>
    </location>
</feature>
<dbReference type="PROSITE" id="PS00639">
    <property type="entry name" value="THIOL_PROTEASE_HIS"/>
    <property type="match status" value="1"/>
</dbReference>
<dbReference type="SUPFAM" id="SSF75001">
    <property type="entry name" value="Dipeptidyl peptidase I (cathepsin C), exclusion domain"/>
    <property type="match status" value="1"/>
</dbReference>
<dbReference type="InterPro" id="IPR025660">
    <property type="entry name" value="Pept_his_AS"/>
</dbReference>
<organism evidence="18 19">
    <name type="scientific">Vitrella brassicaformis (strain CCMP3155)</name>
    <dbReference type="NCBI Taxonomy" id="1169540"/>
    <lineage>
        <taxon>Eukaryota</taxon>
        <taxon>Sar</taxon>
        <taxon>Alveolata</taxon>
        <taxon>Colpodellida</taxon>
        <taxon>Vitrellaceae</taxon>
        <taxon>Vitrella</taxon>
    </lineage>
</organism>
<evidence type="ECO:0000256" key="11">
    <source>
        <dbReference type="ARBA" id="ARBA00029779"/>
    </source>
</evidence>
<feature type="region of interest" description="Disordered" evidence="15">
    <location>
        <begin position="194"/>
        <end position="237"/>
    </location>
</feature>
<keyword evidence="19" id="KW-1185">Reference proteome</keyword>
<accession>A0A0G4EK31</accession>
<dbReference type="STRING" id="1169540.A0A0G4EK31"/>
<feature type="compositionally biased region" description="Polar residues" evidence="15">
    <location>
        <begin position="196"/>
        <end position="210"/>
    </location>
</feature>
<dbReference type="PhylomeDB" id="A0A0G4EK31"/>
<dbReference type="EC" id="3.4.14.1" evidence="5"/>
<comment type="function">
    <text evidence="14">Thiol protease. Has dipeptidylpeptidase activity. Active against a broad range of dipeptide substrates composed of both polar and hydrophobic amino acids. Proline cannot occupy the P1 position and arginine cannot occupy the P2 position of the substrate. Can act as both an exopeptidase and endopeptidase. Activates serine proteases such as elastase, cathepsin G and granzymes A and B.</text>
</comment>
<feature type="domain" description="Peptidase C1A papain C-terminal" evidence="17">
    <location>
        <begin position="327"/>
        <end position="585"/>
    </location>
</feature>
<dbReference type="InterPro" id="IPR025661">
    <property type="entry name" value="Pept_asp_AS"/>
</dbReference>
<gene>
    <name evidence="18" type="ORF">Vbra_7711</name>
</gene>
<dbReference type="Gene3D" id="2.40.128.80">
    <property type="entry name" value="Cathepsin C, exclusion domain"/>
    <property type="match status" value="1"/>
</dbReference>
<dbReference type="GO" id="GO:0008234">
    <property type="term" value="F:cysteine-type peptidase activity"/>
    <property type="evidence" value="ECO:0007669"/>
    <property type="project" value="InterPro"/>
</dbReference>
<evidence type="ECO:0000256" key="15">
    <source>
        <dbReference type="SAM" id="MobiDB-lite"/>
    </source>
</evidence>
<reference evidence="18 19" key="1">
    <citation type="submission" date="2014-11" db="EMBL/GenBank/DDBJ databases">
        <authorList>
            <person name="Zhu J."/>
            <person name="Qi W."/>
            <person name="Song R."/>
        </authorList>
    </citation>
    <scope>NUCLEOTIDE SEQUENCE [LARGE SCALE GENOMIC DNA]</scope>
</reference>
<dbReference type="InterPro" id="IPR038765">
    <property type="entry name" value="Papain-like_cys_pep_sf"/>
</dbReference>
<dbReference type="PROSITE" id="PS00139">
    <property type="entry name" value="THIOL_PROTEASE_CYS"/>
    <property type="match status" value="1"/>
</dbReference>
<evidence type="ECO:0000256" key="3">
    <source>
        <dbReference type="ARBA" id="ARBA00008455"/>
    </source>
</evidence>
<evidence type="ECO:0000256" key="5">
    <source>
        <dbReference type="ARBA" id="ARBA00012059"/>
    </source>
</evidence>
<dbReference type="Proteomes" id="UP000041254">
    <property type="component" value="Unassembled WGS sequence"/>
</dbReference>
<dbReference type="OrthoDB" id="640249at2759"/>
<evidence type="ECO:0000256" key="1">
    <source>
        <dbReference type="ARBA" id="ARBA00000738"/>
    </source>
</evidence>
<comment type="catalytic activity">
    <reaction evidence="1">
        <text>Release of an N-terminal dipeptide, Xaa-Yaa-|-Zaa-, except when Xaa is Arg or Lys, or Yaa or Zaa is Pro.</text>
        <dbReference type="EC" id="3.4.14.1"/>
    </reaction>
</comment>
<feature type="compositionally biased region" description="Polar residues" evidence="15">
    <location>
        <begin position="218"/>
        <end position="230"/>
    </location>
</feature>
<proteinExistence type="inferred from homology"/>
<keyword evidence="16" id="KW-0732">Signal</keyword>
<dbReference type="OMA" id="NAVQKSW"/>
<evidence type="ECO:0000256" key="12">
    <source>
        <dbReference type="ARBA" id="ARBA00030778"/>
    </source>
</evidence>
<evidence type="ECO:0000259" key="17">
    <source>
        <dbReference type="SMART" id="SM00645"/>
    </source>
</evidence>
<evidence type="ECO:0000256" key="13">
    <source>
        <dbReference type="ARBA" id="ARBA00032961"/>
    </source>
</evidence>
<keyword evidence="9" id="KW-0868">Chloride</keyword>
<evidence type="ECO:0000256" key="9">
    <source>
        <dbReference type="ARBA" id="ARBA00023214"/>
    </source>
</evidence>
<dbReference type="InterPro" id="IPR000169">
    <property type="entry name" value="Pept_cys_AS"/>
</dbReference>
<dbReference type="PROSITE" id="PS00640">
    <property type="entry name" value="THIOL_PROTEASE_ASN"/>
    <property type="match status" value="1"/>
</dbReference>
<dbReference type="InterPro" id="IPR013128">
    <property type="entry name" value="Peptidase_C1A"/>
</dbReference>
<dbReference type="Pfam" id="PF00112">
    <property type="entry name" value="Peptidase_C1"/>
    <property type="match status" value="1"/>
</dbReference>
<dbReference type="PRINTS" id="PR00705">
    <property type="entry name" value="PAPAIN"/>
</dbReference>
<dbReference type="PANTHER" id="PTHR12411">
    <property type="entry name" value="CYSTEINE PROTEASE FAMILY C1-RELATED"/>
    <property type="match status" value="1"/>
</dbReference>
<dbReference type="SMART" id="SM00645">
    <property type="entry name" value="Pept_C1"/>
    <property type="match status" value="1"/>
</dbReference>
<dbReference type="AlphaFoldDB" id="A0A0G4EK31"/>
<evidence type="ECO:0000256" key="4">
    <source>
        <dbReference type="ARBA" id="ARBA00011610"/>
    </source>
</evidence>
<evidence type="ECO:0000256" key="6">
    <source>
        <dbReference type="ARBA" id="ARBA00014709"/>
    </source>
</evidence>
<name>A0A0G4EK31_VITBC</name>
<evidence type="ECO:0000256" key="16">
    <source>
        <dbReference type="SAM" id="SignalP"/>
    </source>
</evidence>
<comment type="similarity">
    <text evidence="3">Belongs to the peptidase C1 family.</text>
</comment>
<sequence>MTMKGLLLALIVLLAVIRNVRSDLPVHCLTSDVAGLWRFCLDRDRDVQLPRCGSDTPNTNLGNLRLSNHSSWLEANRGGVGECVTVHLTTDEAADGTSGREDWKRLVVRDGDKTSGDIGRWTMVYDEGFEVRLDNGRVLFAFSHYAPTSEANCPPPHNGQGEDNHGRSQCYVSQCHRTQIGWHSDASEYGCFVGSKLSSRTPRPPRTTNYVRHIAPSADSTQPDSEGDANTPTTTTTALDTGVCASRRPMFVRYHHHPPSDDVIPSSSAVRFAGKPGRRPTIGSVLRRSGGVSFLQSRALFASNFPCPSAATSTPPTTETRGGQHELPASFSWEGELGRDDVINQQDCGSCYAIACAYALQSRFRIELSRRGVRDVPVQLSAQSVLSCSPYNQGCDGGYPFLVGKHASEVCLQEEKCLGYAATHTSVACPTSHTPLSDDCRSLWFAKSYSYVGGFYEHSSEDRIKAEVFHRGPVVIAINAPKALSEYRQTSAVFDRPPSLAEDGGNYGVCDVDKKGWNGWQYTDHAVVVVGWGETTPAAHTNSSSCHKYWIVRNSWGPQWGDSGYFKMCRGKNLAGVESQAVVIDPELTRGRAAQILAERGLAETNSSSSTEQARGTTRQVSIGSRGQIN</sequence>
<dbReference type="SUPFAM" id="SSF54001">
    <property type="entry name" value="Cysteine proteinases"/>
    <property type="match status" value="1"/>
</dbReference>
<comment type="subunit">
    <text evidence="4">Tetramer of heterotrimers consisting of exclusion domain, heavy- and light chains.</text>
</comment>
<evidence type="ECO:0000256" key="2">
    <source>
        <dbReference type="ARBA" id="ARBA00001923"/>
    </source>
</evidence>
<feature type="chain" id="PRO_5018535056" description="Dipeptidyl peptidase 1" evidence="16">
    <location>
        <begin position="23"/>
        <end position="630"/>
    </location>
</feature>
<dbReference type="EMBL" id="CDMY01000256">
    <property type="protein sequence ID" value="CEL97790.1"/>
    <property type="molecule type" value="Genomic_DNA"/>
</dbReference>
<evidence type="ECO:0000256" key="8">
    <source>
        <dbReference type="ARBA" id="ARBA00023157"/>
    </source>
</evidence>
<feature type="compositionally biased region" description="Polar residues" evidence="15">
    <location>
        <begin position="604"/>
        <end position="630"/>
    </location>
</feature>
<dbReference type="InterPro" id="IPR000668">
    <property type="entry name" value="Peptidase_C1A_C"/>
</dbReference>
<evidence type="ECO:0000256" key="14">
    <source>
        <dbReference type="ARBA" id="ARBA00045556"/>
    </source>
</evidence>
<evidence type="ECO:0000313" key="19">
    <source>
        <dbReference type="Proteomes" id="UP000041254"/>
    </source>
</evidence>
<dbReference type="InParanoid" id="A0A0G4EK31"/>
<comment type="cofactor">
    <cofactor evidence="2">
        <name>chloride</name>
        <dbReference type="ChEBI" id="CHEBI:17996"/>
    </cofactor>
</comment>
<dbReference type="GO" id="GO:0006508">
    <property type="term" value="P:proteolysis"/>
    <property type="evidence" value="ECO:0007669"/>
    <property type="project" value="InterPro"/>
</dbReference>
<feature type="region of interest" description="Disordered" evidence="15">
    <location>
        <begin position="599"/>
        <end position="630"/>
    </location>
</feature>
<evidence type="ECO:0000313" key="18">
    <source>
        <dbReference type="EMBL" id="CEL97790.1"/>
    </source>
</evidence>
<dbReference type="Pfam" id="PF08773">
    <property type="entry name" value="CathepsinC_exc"/>
    <property type="match status" value="1"/>
</dbReference>
<protein>
    <recommendedName>
        <fullName evidence="6">Dipeptidyl peptidase 1</fullName>
        <ecNumber evidence="5">3.4.14.1</ecNumber>
    </recommendedName>
    <alternativeName>
        <fullName evidence="11">Cathepsin C</fullName>
    </alternativeName>
    <alternativeName>
        <fullName evidence="10">Cathepsin J</fullName>
    </alternativeName>
    <alternativeName>
        <fullName evidence="13">Dipeptidyl peptidase I</fullName>
    </alternativeName>
    <alternativeName>
        <fullName evidence="12">Dipeptidyl transferase</fullName>
    </alternativeName>
</protein>
<dbReference type="FunCoup" id="A0A0G4EK31">
    <property type="interactions" value="5"/>
</dbReference>
<keyword evidence="8" id="KW-1015">Disulfide bond</keyword>
<evidence type="ECO:0000256" key="10">
    <source>
        <dbReference type="ARBA" id="ARBA00029762"/>
    </source>
</evidence>
<dbReference type="InterPro" id="IPR036496">
    <property type="entry name" value="CathepsinC_exc_dom_sf"/>
</dbReference>
<evidence type="ECO:0000256" key="7">
    <source>
        <dbReference type="ARBA" id="ARBA00023145"/>
    </source>
</evidence>